<comment type="caution">
    <text evidence="8">The sequence shown here is derived from an EMBL/GenBank/DDBJ whole genome shotgun (WGS) entry which is preliminary data.</text>
</comment>
<dbReference type="PANTHER" id="PTHR10634">
    <property type="entry name" value="AN1-TYPE ZINC FINGER PROTEIN"/>
    <property type="match status" value="1"/>
</dbReference>
<dbReference type="Pfam" id="PF01754">
    <property type="entry name" value="zf-A20"/>
    <property type="match status" value="1"/>
</dbReference>
<accession>A0ABP9ZDL3</accession>
<proteinExistence type="predicted"/>
<evidence type="ECO:0000256" key="5">
    <source>
        <dbReference type="SAM" id="MobiDB-lite"/>
    </source>
</evidence>
<feature type="compositionally biased region" description="Basic and acidic residues" evidence="5">
    <location>
        <begin position="84"/>
        <end position="95"/>
    </location>
</feature>
<dbReference type="SUPFAM" id="SSF118310">
    <property type="entry name" value="AN1-like Zinc finger"/>
    <property type="match status" value="1"/>
</dbReference>
<gene>
    <name evidence="8" type="ORF">MFLAVUS_010675</name>
</gene>
<evidence type="ECO:0000259" key="6">
    <source>
        <dbReference type="PROSITE" id="PS51036"/>
    </source>
</evidence>
<dbReference type="SUPFAM" id="SSF57716">
    <property type="entry name" value="Glucocorticoid receptor-like (DNA-binding domain)"/>
    <property type="match status" value="1"/>
</dbReference>
<dbReference type="InterPro" id="IPR050652">
    <property type="entry name" value="AN1_A20_ZnFinger"/>
</dbReference>
<sequence>MEDNNALEAPTPCTAGCGFYGNKIYNNMCSKCFKEQDDRNKNDLKMENKPLITKELLQEPATIPVEQQQQKEEEEPTLNSAVVKEQEDKEDKEPAQKNKGRCFSCRVKIPLAKQLTNKCRCEYVFCDTHRYPDKHGCKFDHVKNDKEILLKNNPKLHDKPRGAVAKKNFDMQKSSLSSFVLVRNSLITALTMQQHFNTTLDPEEDDLMEEEYDSNMMLFDQVEEEQQVWLDSCFTELDQVYNGQLEEDSDEEEDDDNMPTSPQDDDVPFYNQLKKKPTFYINEEEEDEEDGLICYDIPFLSLVNGQPAL</sequence>
<name>A0ABP9ZDL3_9FUNG</name>
<dbReference type="SMART" id="SM00154">
    <property type="entry name" value="ZnF_AN1"/>
    <property type="match status" value="1"/>
</dbReference>
<keyword evidence="2 4" id="KW-0863">Zinc-finger</keyword>
<evidence type="ECO:0000256" key="4">
    <source>
        <dbReference type="PROSITE-ProRule" id="PRU00449"/>
    </source>
</evidence>
<feature type="region of interest" description="Disordered" evidence="5">
    <location>
        <begin position="246"/>
        <end position="270"/>
    </location>
</feature>
<dbReference type="PROSITE" id="PS51039">
    <property type="entry name" value="ZF_AN1"/>
    <property type="match status" value="1"/>
</dbReference>
<dbReference type="InterPro" id="IPR000058">
    <property type="entry name" value="Znf_AN1"/>
</dbReference>
<protein>
    <submittedName>
        <fullName evidence="8">Uncharacterized protein</fullName>
    </submittedName>
</protein>
<evidence type="ECO:0000259" key="7">
    <source>
        <dbReference type="PROSITE" id="PS51039"/>
    </source>
</evidence>
<feature type="compositionally biased region" description="Acidic residues" evidence="5">
    <location>
        <begin position="246"/>
        <end position="267"/>
    </location>
</feature>
<feature type="region of interest" description="Disordered" evidence="5">
    <location>
        <begin position="43"/>
        <end position="95"/>
    </location>
</feature>
<dbReference type="Gene3D" id="4.10.1110.10">
    <property type="entry name" value="AN1-like Zinc finger"/>
    <property type="match status" value="1"/>
</dbReference>
<organism evidence="8 9">
    <name type="scientific">Mucor flavus</name>
    <dbReference type="NCBI Taxonomy" id="439312"/>
    <lineage>
        <taxon>Eukaryota</taxon>
        <taxon>Fungi</taxon>
        <taxon>Fungi incertae sedis</taxon>
        <taxon>Mucoromycota</taxon>
        <taxon>Mucoromycotina</taxon>
        <taxon>Mucoromycetes</taxon>
        <taxon>Mucorales</taxon>
        <taxon>Mucorineae</taxon>
        <taxon>Mucoraceae</taxon>
        <taxon>Mucor</taxon>
    </lineage>
</organism>
<evidence type="ECO:0000313" key="8">
    <source>
        <dbReference type="EMBL" id="GAA5817134.1"/>
    </source>
</evidence>
<evidence type="ECO:0000256" key="1">
    <source>
        <dbReference type="ARBA" id="ARBA00022723"/>
    </source>
</evidence>
<feature type="domain" description="A20-type" evidence="6">
    <location>
        <begin position="7"/>
        <end position="41"/>
    </location>
</feature>
<reference evidence="8 9" key="1">
    <citation type="submission" date="2024-04" db="EMBL/GenBank/DDBJ databases">
        <title>genome sequences of Mucor flavus KT1a and Helicostylum pulchrum KT1b strains isolated from the surface of a dry-aged beef.</title>
        <authorList>
            <person name="Toyotome T."/>
            <person name="Hosono M."/>
            <person name="Torimaru M."/>
            <person name="Fukuda K."/>
            <person name="Mikami N."/>
        </authorList>
    </citation>
    <scope>NUCLEOTIDE SEQUENCE [LARGE SCALE GENOMIC DNA]</scope>
    <source>
        <strain evidence="8 9">KT1a</strain>
    </source>
</reference>
<evidence type="ECO:0000313" key="9">
    <source>
        <dbReference type="Proteomes" id="UP001473302"/>
    </source>
</evidence>
<dbReference type="SMART" id="SM00259">
    <property type="entry name" value="ZnF_A20"/>
    <property type="match status" value="1"/>
</dbReference>
<keyword evidence="1" id="KW-0479">Metal-binding</keyword>
<dbReference type="InterPro" id="IPR035896">
    <property type="entry name" value="AN1-like_Znf"/>
</dbReference>
<feature type="domain" description="AN1-type" evidence="7">
    <location>
        <begin position="96"/>
        <end position="145"/>
    </location>
</feature>
<dbReference type="PROSITE" id="PS51036">
    <property type="entry name" value="ZF_A20"/>
    <property type="match status" value="1"/>
</dbReference>
<keyword evidence="9" id="KW-1185">Reference proteome</keyword>
<keyword evidence="3" id="KW-0862">Zinc</keyword>
<evidence type="ECO:0000256" key="2">
    <source>
        <dbReference type="ARBA" id="ARBA00022771"/>
    </source>
</evidence>
<dbReference type="EMBL" id="BAABUK010000038">
    <property type="protein sequence ID" value="GAA5817134.1"/>
    <property type="molecule type" value="Genomic_DNA"/>
</dbReference>
<dbReference type="InterPro" id="IPR002653">
    <property type="entry name" value="Znf_A20"/>
</dbReference>
<dbReference type="Proteomes" id="UP001473302">
    <property type="component" value="Unassembled WGS sequence"/>
</dbReference>
<evidence type="ECO:0000256" key="3">
    <source>
        <dbReference type="ARBA" id="ARBA00022833"/>
    </source>
</evidence>
<dbReference type="Gene3D" id="1.20.5.4770">
    <property type="match status" value="1"/>
</dbReference>